<evidence type="ECO:0000313" key="2">
    <source>
        <dbReference type="WBParaSite" id="PS1159_v2.g627.t1"/>
    </source>
</evidence>
<accession>A0AC35GKG2</accession>
<evidence type="ECO:0000313" key="1">
    <source>
        <dbReference type="Proteomes" id="UP000887580"/>
    </source>
</evidence>
<name>A0AC35GKG2_9BILA</name>
<reference evidence="2" key="1">
    <citation type="submission" date="2022-11" db="UniProtKB">
        <authorList>
            <consortium name="WormBaseParasite"/>
        </authorList>
    </citation>
    <scope>IDENTIFICATION</scope>
</reference>
<protein>
    <submittedName>
        <fullName evidence="2">Uncharacterized protein</fullName>
    </submittedName>
</protein>
<organism evidence="1 2">
    <name type="scientific">Panagrolaimus sp. PS1159</name>
    <dbReference type="NCBI Taxonomy" id="55785"/>
    <lineage>
        <taxon>Eukaryota</taxon>
        <taxon>Metazoa</taxon>
        <taxon>Ecdysozoa</taxon>
        <taxon>Nematoda</taxon>
        <taxon>Chromadorea</taxon>
        <taxon>Rhabditida</taxon>
        <taxon>Tylenchina</taxon>
        <taxon>Panagrolaimomorpha</taxon>
        <taxon>Panagrolaimoidea</taxon>
        <taxon>Panagrolaimidae</taxon>
        <taxon>Panagrolaimus</taxon>
    </lineage>
</organism>
<dbReference type="Proteomes" id="UP000887580">
    <property type="component" value="Unplaced"/>
</dbReference>
<dbReference type="WBParaSite" id="PS1159_v2.g627.t1">
    <property type="protein sequence ID" value="PS1159_v2.g627.t1"/>
    <property type="gene ID" value="PS1159_v2.g627"/>
</dbReference>
<proteinExistence type="predicted"/>
<sequence>MAAIPPIRKELNVVLASCENYLHCRMNGDDKSEVEKDKALYEKCMAGIKHLDDLYDQLPGVISLLFQQQNNPPPPQPIPSAPVEETTPASIQQPTPLETAQSARNVIPDAQAPVSTSPPFSSVVPPVSPGQPVKQGCPSTNFTGPPTTIPPLYKAGAGQFVTSESPPSFEPQSPKNLLVIPACCSSQPDITLLVTTKLEGSQSDAQQPNDYARPSYDDNQPSLCNSNVISSENESKETSTISFMIENKTELDQNQKQNPSFYSSSPPGGGRLQKSRSFKHIRKAHHFFETLIKSRWKFGGTSAQSREDHQSKTDPTQVPRGSKLSKHHVDA</sequence>